<keyword evidence="9" id="KW-0539">Nucleus</keyword>
<comment type="similarity">
    <text evidence="2">Belongs to the RRN7/TAF1B family.</text>
</comment>
<comment type="subcellular location">
    <subcellularLocation>
        <location evidence="1">Nucleus</location>
        <location evidence="1">Nucleolus</location>
    </subcellularLocation>
</comment>
<keyword evidence="5" id="KW-0862">Zinc</keyword>
<dbReference type="InterPro" id="IPR048538">
    <property type="entry name" value="Rrn7_cyclin_C"/>
</dbReference>
<dbReference type="GO" id="GO:0005668">
    <property type="term" value="C:RNA polymerase transcription factor SL1 complex"/>
    <property type="evidence" value="ECO:0007669"/>
    <property type="project" value="TreeGrafter"/>
</dbReference>
<dbReference type="InterPro" id="IPR033599">
    <property type="entry name" value="TAF1B/Rrn7"/>
</dbReference>
<evidence type="ECO:0000256" key="6">
    <source>
        <dbReference type="ARBA" id="ARBA00023015"/>
    </source>
</evidence>
<feature type="coiled-coil region" evidence="10">
    <location>
        <begin position="152"/>
        <end position="179"/>
    </location>
</feature>
<evidence type="ECO:0000256" key="10">
    <source>
        <dbReference type="SAM" id="Coils"/>
    </source>
</evidence>
<evidence type="ECO:0000256" key="4">
    <source>
        <dbReference type="ARBA" id="ARBA00022771"/>
    </source>
</evidence>
<gene>
    <name evidence="12" type="ORF">DGYR_LOCUS1337</name>
</gene>
<evidence type="ECO:0000256" key="3">
    <source>
        <dbReference type="ARBA" id="ARBA00022723"/>
    </source>
</evidence>
<keyword evidence="6" id="KW-0805">Transcription regulation</keyword>
<evidence type="ECO:0000256" key="2">
    <source>
        <dbReference type="ARBA" id="ARBA00006899"/>
    </source>
</evidence>
<dbReference type="AlphaFoldDB" id="A0A7I8VAB0"/>
<evidence type="ECO:0000256" key="7">
    <source>
        <dbReference type="ARBA" id="ARBA00023125"/>
    </source>
</evidence>
<dbReference type="GO" id="GO:0070860">
    <property type="term" value="C:RNA polymerase I core factor complex"/>
    <property type="evidence" value="ECO:0007669"/>
    <property type="project" value="InterPro"/>
</dbReference>
<keyword evidence="8" id="KW-0804">Transcription</keyword>
<evidence type="ECO:0000256" key="1">
    <source>
        <dbReference type="ARBA" id="ARBA00004604"/>
    </source>
</evidence>
<keyword evidence="13" id="KW-1185">Reference proteome</keyword>
<evidence type="ECO:0000313" key="13">
    <source>
        <dbReference type="Proteomes" id="UP000549394"/>
    </source>
</evidence>
<dbReference type="GO" id="GO:0008270">
    <property type="term" value="F:zinc ion binding"/>
    <property type="evidence" value="ECO:0007669"/>
    <property type="project" value="UniProtKB-KW"/>
</dbReference>
<dbReference type="Proteomes" id="UP000549394">
    <property type="component" value="Unassembled WGS sequence"/>
</dbReference>
<keyword evidence="10" id="KW-0175">Coiled coil</keyword>
<evidence type="ECO:0000259" key="11">
    <source>
        <dbReference type="Pfam" id="PF20645"/>
    </source>
</evidence>
<dbReference type="OrthoDB" id="10069252at2759"/>
<keyword evidence="4" id="KW-0863">Zinc-finger</keyword>
<dbReference type="EMBL" id="CAJFCJ010000002">
    <property type="protein sequence ID" value="CAD5112140.1"/>
    <property type="molecule type" value="Genomic_DNA"/>
</dbReference>
<dbReference type="GO" id="GO:0042790">
    <property type="term" value="P:nucleolar large rRNA transcription by RNA polymerase I"/>
    <property type="evidence" value="ECO:0007669"/>
    <property type="project" value="TreeGrafter"/>
</dbReference>
<proteinExistence type="inferred from homology"/>
<dbReference type="Pfam" id="PF20645">
    <property type="entry name" value="Rrn7_cyclin_C"/>
    <property type="match status" value="1"/>
</dbReference>
<reference evidence="12 13" key="1">
    <citation type="submission" date="2020-08" db="EMBL/GenBank/DDBJ databases">
        <authorList>
            <person name="Hejnol A."/>
        </authorList>
    </citation>
    <scope>NUCLEOTIDE SEQUENCE [LARGE SCALE GENOMIC DNA]</scope>
</reference>
<comment type="caution">
    <text evidence="12">The sequence shown here is derived from an EMBL/GenBank/DDBJ whole genome shotgun (WGS) entry which is preliminary data.</text>
</comment>
<keyword evidence="7" id="KW-0238">DNA-binding</keyword>
<name>A0A7I8VAB0_9ANNE</name>
<evidence type="ECO:0000313" key="12">
    <source>
        <dbReference type="EMBL" id="CAD5112140.1"/>
    </source>
</evidence>
<dbReference type="GO" id="GO:0001164">
    <property type="term" value="F:RNA polymerase I core promoter sequence-specific DNA binding"/>
    <property type="evidence" value="ECO:0007669"/>
    <property type="project" value="InterPro"/>
</dbReference>
<organism evidence="12 13">
    <name type="scientific">Dimorphilus gyrociliatus</name>
    <dbReference type="NCBI Taxonomy" id="2664684"/>
    <lineage>
        <taxon>Eukaryota</taxon>
        <taxon>Metazoa</taxon>
        <taxon>Spiralia</taxon>
        <taxon>Lophotrochozoa</taxon>
        <taxon>Annelida</taxon>
        <taxon>Polychaeta</taxon>
        <taxon>Polychaeta incertae sedis</taxon>
        <taxon>Dinophilidae</taxon>
        <taxon>Dimorphilus</taxon>
    </lineage>
</organism>
<evidence type="ECO:0000256" key="8">
    <source>
        <dbReference type="ARBA" id="ARBA00023163"/>
    </source>
</evidence>
<dbReference type="PANTHER" id="PTHR31576">
    <property type="entry name" value="TATA BOX-BINDING PROTEIN-ASSOCIATED FACTOR RNA POLYMERASE I SUBUNIT B"/>
    <property type="match status" value="1"/>
</dbReference>
<accession>A0A7I8VAB0</accession>
<evidence type="ECO:0000256" key="9">
    <source>
        <dbReference type="ARBA" id="ARBA00023242"/>
    </source>
</evidence>
<feature type="domain" description="Rrn7/TAF1B C-terminal cyclin" evidence="11">
    <location>
        <begin position="247"/>
        <end position="369"/>
    </location>
</feature>
<dbReference type="PANTHER" id="PTHR31576:SF2">
    <property type="entry name" value="TATA BOX-BINDING PROTEIN-ASSOCIATED FACTOR RNA POLYMERASE I SUBUNIT B"/>
    <property type="match status" value="1"/>
</dbReference>
<sequence length="531" mass="62648">MWACNICDGTEFEEIDGLFFCLECQTQSQQVVTESDVYNISKVGKRSIRIKEDKPKKPDKKSVTGKKKVGTRPWRSYEALTVLLKKQLEEWKKLGVDDITTSVVLRLWAKCLGKLHTAFTKDIELPFRFRDRYPNLSRSEASILFRQFRLRTNSQKQKIRRYLNNKKELLQEKSGNKEETRNFYESLLLISAINAQAIRLVHPTITIGELYSHLKSDKIPLTTATNYLPEWMKIDSDDRAIFKVGYFSLRTFKQSLSKLASIMNEELLSINRNQLQGLITRYIFILNLPTEMIRLVRIYYTVHEKKVIHSKSTIPEYWILSIIIKVLAFLFRIDGTQEKKLSEIGVLLSSKSHVKCFCYDEWKRWLTKESLKYNKDVIHCGEEFRKWKSNDGDSADSRRMWSNDYTYSLARPLKRLRRSIEKTYDIKQQNITFTKTTVDYLLQEYSTIETRINELSIQDTIKEEILTNLKSMYNYKRIPSSQKKINFVKDILFQLCKETCTITYQEIYVDKVFDLVCQERYTNLQASLSVI</sequence>
<evidence type="ECO:0000256" key="5">
    <source>
        <dbReference type="ARBA" id="ARBA00022833"/>
    </source>
</evidence>
<protein>
    <submittedName>
        <fullName evidence="12">DgyrCDS1379</fullName>
    </submittedName>
</protein>
<keyword evidence="3" id="KW-0479">Metal-binding</keyword>